<proteinExistence type="predicted"/>
<feature type="compositionally biased region" description="Polar residues" evidence="1">
    <location>
        <begin position="65"/>
        <end position="77"/>
    </location>
</feature>
<name>A0AAD3XE78_NEPGR</name>
<evidence type="ECO:0000256" key="1">
    <source>
        <dbReference type="SAM" id="MobiDB-lite"/>
    </source>
</evidence>
<keyword evidence="3" id="KW-1185">Reference proteome</keyword>
<dbReference type="Proteomes" id="UP001279734">
    <property type="component" value="Unassembled WGS sequence"/>
</dbReference>
<gene>
    <name evidence="2" type="ORF">Nepgr_003771</name>
</gene>
<dbReference type="EMBL" id="BSYO01000003">
    <property type="protein sequence ID" value="GMH01932.1"/>
    <property type="molecule type" value="Genomic_DNA"/>
</dbReference>
<evidence type="ECO:0000313" key="2">
    <source>
        <dbReference type="EMBL" id="GMH01932.1"/>
    </source>
</evidence>
<evidence type="ECO:0000313" key="3">
    <source>
        <dbReference type="Proteomes" id="UP001279734"/>
    </source>
</evidence>
<feature type="region of interest" description="Disordered" evidence="1">
    <location>
        <begin position="65"/>
        <end position="85"/>
    </location>
</feature>
<organism evidence="2 3">
    <name type="scientific">Nepenthes gracilis</name>
    <name type="common">Slender pitcher plant</name>
    <dbReference type="NCBI Taxonomy" id="150966"/>
    <lineage>
        <taxon>Eukaryota</taxon>
        <taxon>Viridiplantae</taxon>
        <taxon>Streptophyta</taxon>
        <taxon>Embryophyta</taxon>
        <taxon>Tracheophyta</taxon>
        <taxon>Spermatophyta</taxon>
        <taxon>Magnoliopsida</taxon>
        <taxon>eudicotyledons</taxon>
        <taxon>Gunneridae</taxon>
        <taxon>Pentapetalae</taxon>
        <taxon>Caryophyllales</taxon>
        <taxon>Nepenthaceae</taxon>
        <taxon>Nepenthes</taxon>
    </lineage>
</organism>
<protein>
    <submittedName>
        <fullName evidence="2">Uncharacterized protein</fullName>
    </submittedName>
</protein>
<reference evidence="2" key="1">
    <citation type="submission" date="2023-05" db="EMBL/GenBank/DDBJ databases">
        <title>Nepenthes gracilis genome sequencing.</title>
        <authorList>
            <person name="Fukushima K."/>
        </authorList>
    </citation>
    <scope>NUCLEOTIDE SEQUENCE</scope>
    <source>
        <strain evidence="2">SING2019-196</strain>
    </source>
</reference>
<dbReference type="AlphaFoldDB" id="A0AAD3XE78"/>
<accession>A0AAD3XE78</accession>
<sequence length="85" mass="9315">MEGHGNKPIIYRKVGKTFARHQSIKRLGIHLLDSFFFGSSRASTASICNRFPLQQQSPSPAITAAVASSSRTGNDPQPSFIPWTL</sequence>
<comment type="caution">
    <text evidence="2">The sequence shown here is derived from an EMBL/GenBank/DDBJ whole genome shotgun (WGS) entry which is preliminary data.</text>
</comment>